<feature type="coiled-coil region" evidence="1">
    <location>
        <begin position="170"/>
        <end position="216"/>
    </location>
</feature>
<proteinExistence type="predicted"/>
<comment type="caution">
    <text evidence="4">The sequence shown here is derived from an EMBL/GenBank/DDBJ whole genome shotgun (WGS) entry which is preliminary data.</text>
</comment>
<dbReference type="InterPro" id="IPR000488">
    <property type="entry name" value="Death_dom"/>
</dbReference>
<dbReference type="GO" id="GO:0007165">
    <property type="term" value="P:signal transduction"/>
    <property type="evidence" value="ECO:0007669"/>
    <property type="project" value="InterPro"/>
</dbReference>
<organism evidence="4 6">
    <name type="scientific">Rotaria sordida</name>
    <dbReference type="NCBI Taxonomy" id="392033"/>
    <lineage>
        <taxon>Eukaryota</taxon>
        <taxon>Metazoa</taxon>
        <taxon>Spiralia</taxon>
        <taxon>Gnathifera</taxon>
        <taxon>Rotifera</taxon>
        <taxon>Eurotatoria</taxon>
        <taxon>Bdelloidea</taxon>
        <taxon>Philodinida</taxon>
        <taxon>Philodinidae</taxon>
        <taxon>Rotaria</taxon>
    </lineage>
</organism>
<dbReference type="SUPFAM" id="SSF47986">
    <property type="entry name" value="DEATH domain"/>
    <property type="match status" value="2"/>
</dbReference>
<dbReference type="Gene3D" id="1.10.533.10">
    <property type="entry name" value="Death Domain, Fas"/>
    <property type="match status" value="2"/>
</dbReference>
<dbReference type="PROSITE" id="PS50017">
    <property type="entry name" value="DEATH_DOMAIN"/>
    <property type="match status" value="2"/>
</dbReference>
<evidence type="ECO:0000313" key="4">
    <source>
        <dbReference type="EMBL" id="CAF1304020.1"/>
    </source>
</evidence>
<evidence type="ECO:0000256" key="2">
    <source>
        <dbReference type="SAM" id="MobiDB-lite"/>
    </source>
</evidence>
<dbReference type="Pfam" id="PF00531">
    <property type="entry name" value="Death"/>
    <property type="match status" value="2"/>
</dbReference>
<reference evidence="4" key="1">
    <citation type="submission" date="2021-02" db="EMBL/GenBank/DDBJ databases">
        <authorList>
            <person name="Nowell W R."/>
        </authorList>
    </citation>
    <scope>NUCLEOTIDE SEQUENCE</scope>
</reference>
<dbReference type="InterPro" id="IPR011029">
    <property type="entry name" value="DEATH-like_dom_sf"/>
</dbReference>
<sequence>MTTTTTTVLDKPLDDLCREITDLRQMKIVRDYDMNKLSSIITISKDSLKETEKFQQQILKQLQQFEISLADINQILRANSQQKIQLEQQQQLGNNSIYIKFKIFLTIIYKLKGDDVDIRAKLMALNAEALECRAAAVQLQFQAKMVLSKTTEIEKRANDELAQQTHEMKIKQHEIEKNRAEEYERRARLEEERQRLKELQQKQQEQERLLAMTKNHLHEDEYSHWLLREFMNDNQYPPCIIRISPNASSIPISIDYSTVTETENLLDNQEELISTPINIKFDLTRTDQQFIILAIPYILRRSSHRENVIKVRQSNGVWISIETNESIIDSYKEKRFVECKLNESSICAVVSRLKHDIILIQKQSSGRYISNADPRFTLNWPQNISQNDFSIDVCIQPVDLPTFTQFSQNFSSECQGLLAVGPIIELNFDEINLLKPIQFTLPILIQPKKKSIQSKIKRSSIDESNNPQQPTISHPSQQETIGQQQQLIFKSMLGEDLSNERLVLLYSGFNDNTWHIDTDIQLIDSKTHDIITTNIQYLHSRIIVVRCDKQLMSLKQLPTTICLLDQTLNQRSVTLFLRRRLTNLNEICLVCCSSQRRDTVENEIQQENYSTENEQIKEIILEEGQILELRFRGNVIPINNDQQSIQFAFNTYFPFYFETNVSEIDKYSQHLSSYFYGFIQIFSKQKFLRNGIKEIDKKKQQSDIGKQEWQDSDICLAELLITLPKPPTELRTPIQKSLTTFTGEGILTPTLFRDMSTSLVGDEWRRLARRLGMTRIRIEAIEHDYHEDAPYYMLLTWFKRVPRSSDKVLLLIHGLININRWDLAQDLQSIKDDKRFEQGTSSKDEQLKLFRAPFMRICQRDECIRIWKQLARELMLSNEVIQHIEQQYPSKHERCLRSLEHWALNQPRADIPCLARIIRTLGFKPLAREIENMA</sequence>
<dbReference type="EMBL" id="CAJOBE010000576">
    <property type="protein sequence ID" value="CAF3661444.1"/>
    <property type="molecule type" value="Genomic_DNA"/>
</dbReference>
<protein>
    <recommendedName>
        <fullName evidence="3">Death domain-containing protein</fullName>
    </recommendedName>
</protein>
<dbReference type="Proteomes" id="UP000663889">
    <property type="component" value="Unassembled WGS sequence"/>
</dbReference>
<name>A0A815E9V9_9BILA</name>
<dbReference type="AlphaFoldDB" id="A0A815E9V9"/>
<feature type="region of interest" description="Disordered" evidence="2">
    <location>
        <begin position="455"/>
        <end position="479"/>
    </location>
</feature>
<evidence type="ECO:0000313" key="5">
    <source>
        <dbReference type="EMBL" id="CAF3661444.1"/>
    </source>
</evidence>
<feature type="domain" description="Death" evidence="3">
    <location>
        <begin position="867"/>
        <end position="934"/>
    </location>
</feature>
<evidence type="ECO:0000256" key="1">
    <source>
        <dbReference type="SAM" id="Coils"/>
    </source>
</evidence>
<dbReference type="PANTHER" id="PTHR28336">
    <property type="entry name" value="BA1-643"/>
    <property type="match status" value="1"/>
</dbReference>
<gene>
    <name evidence="5" type="ORF">FNK824_LOCUS6584</name>
    <name evidence="4" type="ORF">SEV965_LOCUS26444</name>
</gene>
<keyword evidence="1" id="KW-0175">Coiled coil</keyword>
<dbReference type="Gene3D" id="2.60.220.30">
    <property type="match status" value="1"/>
</dbReference>
<feature type="compositionally biased region" description="Polar residues" evidence="2">
    <location>
        <begin position="462"/>
        <end position="476"/>
    </location>
</feature>
<dbReference type="Proteomes" id="UP000663874">
    <property type="component" value="Unassembled WGS sequence"/>
</dbReference>
<feature type="domain" description="Death" evidence="3">
    <location>
        <begin position="760"/>
        <end position="831"/>
    </location>
</feature>
<dbReference type="PANTHER" id="PTHR28336:SF4">
    <property type="entry name" value="DEATH DOMAIN-CONTAINING PROTEIN 1"/>
    <property type="match status" value="1"/>
</dbReference>
<evidence type="ECO:0000313" key="6">
    <source>
        <dbReference type="Proteomes" id="UP000663889"/>
    </source>
</evidence>
<accession>A0A815E9V9</accession>
<dbReference type="SMART" id="SM00005">
    <property type="entry name" value="DEATH"/>
    <property type="match status" value="2"/>
</dbReference>
<dbReference type="EMBL" id="CAJNOU010002246">
    <property type="protein sequence ID" value="CAF1304020.1"/>
    <property type="molecule type" value="Genomic_DNA"/>
</dbReference>
<dbReference type="CDD" id="cd01670">
    <property type="entry name" value="Death"/>
    <property type="match status" value="1"/>
</dbReference>
<evidence type="ECO:0000259" key="3">
    <source>
        <dbReference type="PROSITE" id="PS50017"/>
    </source>
</evidence>